<dbReference type="Pfam" id="PF00994">
    <property type="entry name" value="MoCF_biosynth"/>
    <property type="match status" value="1"/>
</dbReference>
<dbReference type="NCBIfam" id="NF001813">
    <property type="entry name" value="PRK00549.1"/>
    <property type="match status" value="1"/>
</dbReference>
<dbReference type="Gene3D" id="3.90.950.20">
    <property type="entry name" value="CinA-like"/>
    <property type="match status" value="1"/>
</dbReference>
<evidence type="ECO:0000313" key="4">
    <source>
        <dbReference type="Proteomes" id="UP001501459"/>
    </source>
</evidence>
<dbReference type="Pfam" id="PF18146">
    <property type="entry name" value="CinA_KH"/>
    <property type="match status" value="1"/>
</dbReference>
<keyword evidence="4" id="KW-1185">Reference proteome</keyword>
<evidence type="ECO:0000313" key="3">
    <source>
        <dbReference type="EMBL" id="GAA0444989.1"/>
    </source>
</evidence>
<dbReference type="InterPro" id="IPR036425">
    <property type="entry name" value="MoaB/Mog-like_dom_sf"/>
</dbReference>
<dbReference type="RefSeq" id="WP_343753289.1">
    <property type="nucleotide sequence ID" value="NZ_BAAADM010000054.1"/>
</dbReference>
<dbReference type="Pfam" id="PF02464">
    <property type="entry name" value="CinA"/>
    <property type="match status" value="1"/>
</dbReference>
<dbReference type="SUPFAM" id="SSF53218">
    <property type="entry name" value="Molybdenum cofactor biosynthesis proteins"/>
    <property type="match status" value="1"/>
</dbReference>
<feature type="domain" description="MoaB/Mog" evidence="2">
    <location>
        <begin position="7"/>
        <end position="174"/>
    </location>
</feature>
<dbReference type="PANTHER" id="PTHR13939">
    <property type="entry name" value="NICOTINAMIDE-NUCLEOTIDE AMIDOHYDROLASE PNCC"/>
    <property type="match status" value="1"/>
</dbReference>
<dbReference type="InterPro" id="IPR008135">
    <property type="entry name" value="Competence-induced_CinA"/>
</dbReference>
<dbReference type="PIRSF" id="PIRSF006728">
    <property type="entry name" value="CinA"/>
    <property type="match status" value="1"/>
</dbReference>
<dbReference type="NCBIfam" id="TIGR00177">
    <property type="entry name" value="molyb_syn"/>
    <property type="match status" value="1"/>
</dbReference>
<proteinExistence type="inferred from homology"/>
<dbReference type="HAMAP" id="MF_00226_B">
    <property type="entry name" value="CinA_B"/>
    <property type="match status" value="1"/>
</dbReference>
<dbReference type="SMART" id="SM00852">
    <property type="entry name" value="MoCF_biosynth"/>
    <property type="match status" value="1"/>
</dbReference>
<evidence type="ECO:0000259" key="2">
    <source>
        <dbReference type="SMART" id="SM00852"/>
    </source>
</evidence>
<dbReference type="PANTHER" id="PTHR13939:SF0">
    <property type="entry name" value="NMN AMIDOHYDROLASE-LIKE PROTEIN YFAY"/>
    <property type="match status" value="1"/>
</dbReference>
<comment type="similarity">
    <text evidence="1">Belongs to the CinA family.</text>
</comment>
<dbReference type="SUPFAM" id="SSF142433">
    <property type="entry name" value="CinA-like"/>
    <property type="match status" value="1"/>
</dbReference>
<dbReference type="NCBIfam" id="TIGR00200">
    <property type="entry name" value="cinA_nterm"/>
    <property type="match status" value="1"/>
</dbReference>
<reference evidence="4" key="1">
    <citation type="journal article" date="2019" name="Int. J. Syst. Evol. Microbiol.">
        <title>The Global Catalogue of Microorganisms (GCM) 10K type strain sequencing project: providing services to taxonomists for standard genome sequencing and annotation.</title>
        <authorList>
            <consortium name="The Broad Institute Genomics Platform"/>
            <consortium name="The Broad Institute Genome Sequencing Center for Infectious Disease"/>
            <person name="Wu L."/>
            <person name="Ma J."/>
        </authorList>
    </citation>
    <scope>NUCLEOTIDE SEQUENCE [LARGE SCALE GENOMIC DNA]</scope>
    <source>
        <strain evidence="4">JCM 12149</strain>
    </source>
</reference>
<organism evidence="3 4">
    <name type="scientific">Lentibacillus halophilus</name>
    <dbReference type="NCBI Taxonomy" id="295065"/>
    <lineage>
        <taxon>Bacteria</taxon>
        <taxon>Bacillati</taxon>
        <taxon>Bacillota</taxon>
        <taxon>Bacilli</taxon>
        <taxon>Bacillales</taxon>
        <taxon>Bacillaceae</taxon>
        <taxon>Lentibacillus</taxon>
    </lineage>
</organism>
<dbReference type="Proteomes" id="UP001501459">
    <property type="component" value="Unassembled WGS sequence"/>
</dbReference>
<dbReference type="InterPro" id="IPR036653">
    <property type="entry name" value="CinA-like_C"/>
</dbReference>
<accession>A0ABP3JBB4</accession>
<comment type="caution">
    <text evidence="3">The sequence shown here is derived from an EMBL/GenBank/DDBJ whole genome shotgun (WGS) entry which is preliminary data.</text>
</comment>
<dbReference type="NCBIfam" id="TIGR00199">
    <property type="entry name" value="PncC_domain"/>
    <property type="match status" value="1"/>
</dbReference>
<sequence>MTTISTEIIAVGTELLLGQIADTNAQWISKKLASIGINVHHHAVVGDNRHRVEEQFRVSNKRSDVIIVTGGLGPTEDDLTREAFQQVSGKELTEHEPSMEMIKSYYDKKGMKMTPNNRKQARVFVESDVFENHTGMAPGMIVPFENTTWIFLPGVPNEMKRMMTDHVLPHLQRLTGEDRIIKSVMLRFIGIGESRIEHDIQDLIDQQENPTIAPLAQSEGVAIRLTAKAETDDAALTLIEQSKRAILNRVGDHYFGMDEQSLEEQVLERLKEQGKTVAAAESLTGGMFTDRLIAIPGASDACRGGIVCYDTTVKEHVLGVESRLLNEHGTVSEECARAMADNVSSRLDADIGISFTGVAGPDRSEGHPAGTVFIALSADRSGKIPVEKHVFYGDRNAIREQAVLKGYELLYHLLK</sequence>
<gene>
    <name evidence="1" type="primary">cinA</name>
    <name evidence="3" type="ORF">GCM10008983_23080</name>
</gene>
<dbReference type="InterPro" id="IPR008136">
    <property type="entry name" value="CinA_C"/>
</dbReference>
<protein>
    <recommendedName>
        <fullName evidence="1">Putative competence-damage inducible protein</fullName>
    </recommendedName>
</protein>
<dbReference type="EMBL" id="BAAADM010000054">
    <property type="protein sequence ID" value="GAA0444989.1"/>
    <property type="molecule type" value="Genomic_DNA"/>
</dbReference>
<evidence type="ECO:0000256" key="1">
    <source>
        <dbReference type="HAMAP-Rule" id="MF_00226"/>
    </source>
</evidence>
<dbReference type="Gene3D" id="3.30.70.2860">
    <property type="match status" value="1"/>
</dbReference>
<dbReference type="InterPro" id="IPR001453">
    <property type="entry name" value="MoaB/Mog_dom"/>
</dbReference>
<dbReference type="CDD" id="cd00885">
    <property type="entry name" value="cinA"/>
    <property type="match status" value="1"/>
</dbReference>
<dbReference type="Gene3D" id="3.40.980.10">
    <property type="entry name" value="MoaB/Mog-like domain"/>
    <property type="match status" value="1"/>
</dbReference>
<dbReference type="InterPro" id="IPR050101">
    <property type="entry name" value="CinA"/>
</dbReference>
<dbReference type="InterPro" id="IPR041424">
    <property type="entry name" value="CinA_KH"/>
</dbReference>
<name>A0ABP3JBB4_9BACI</name>